<dbReference type="Pfam" id="PF00702">
    <property type="entry name" value="Hydrolase"/>
    <property type="match status" value="1"/>
</dbReference>
<feature type="transmembrane region" description="Helical" evidence="10">
    <location>
        <begin position="358"/>
        <end position="379"/>
    </location>
</feature>
<reference evidence="12 13" key="1">
    <citation type="submission" date="2018-06" db="EMBL/GenBank/DDBJ databases">
        <authorList>
            <consortium name="Pathogen Informatics"/>
            <person name="Doyle S."/>
        </authorList>
    </citation>
    <scope>NUCLEOTIDE SEQUENCE [LARGE SCALE GENOMIC DNA]</scope>
    <source>
        <strain evidence="12 13">NCTC11370</strain>
    </source>
</reference>
<dbReference type="Gene3D" id="3.40.50.1000">
    <property type="entry name" value="HAD superfamily/HAD-like"/>
    <property type="match status" value="1"/>
</dbReference>
<keyword evidence="13" id="KW-1185">Reference proteome</keyword>
<dbReference type="GO" id="GO:0043682">
    <property type="term" value="F:P-type divalent copper transporter activity"/>
    <property type="evidence" value="ECO:0007669"/>
    <property type="project" value="TreeGrafter"/>
</dbReference>
<keyword evidence="3 10" id="KW-0812">Transmembrane</keyword>
<dbReference type="Gene3D" id="3.30.70.100">
    <property type="match status" value="1"/>
</dbReference>
<name>A0A377G6I1_9GAMM</name>
<dbReference type="STRING" id="1094715.GCA_000236165_02780"/>
<dbReference type="Proteomes" id="UP000254554">
    <property type="component" value="Unassembled WGS sequence"/>
</dbReference>
<evidence type="ECO:0000256" key="4">
    <source>
        <dbReference type="ARBA" id="ARBA00022723"/>
    </source>
</evidence>
<dbReference type="OrthoDB" id="2490855at2"/>
<evidence type="ECO:0000256" key="7">
    <source>
        <dbReference type="ARBA" id="ARBA00022967"/>
    </source>
</evidence>
<keyword evidence="8 10" id="KW-1133">Transmembrane helix</keyword>
<protein>
    <submittedName>
        <fullName evidence="12">Cation-transporting ATPase PacS</fullName>
        <ecNumber evidence="12">3.6.3.-</ecNumber>
    </submittedName>
</protein>
<dbReference type="PANTHER" id="PTHR43520">
    <property type="entry name" value="ATP7, ISOFORM B"/>
    <property type="match status" value="1"/>
</dbReference>
<evidence type="ECO:0000256" key="6">
    <source>
        <dbReference type="ARBA" id="ARBA00022840"/>
    </source>
</evidence>
<feature type="transmembrane region" description="Helical" evidence="10">
    <location>
        <begin position="119"/>
        <end position="138"/>
    </location>
</feature>
<gene>
    <name evidence="12" type="primary">pacS_1</name>
    <name evidence="12" type="ORF">NCTC11370_00302</name>
</gene>
<comment type="similarity">
    <text evidence="2 10">Belongs to the cation transport ATPase (P-type) (TC 3.A.3) family. Type IB subfamily.</text>
</comment>
<dbReference type="InterPro" id="IPR027256">
    <property type="entry name" value="P-typ_ATPase_IB"/>
</dbReference>
<organism evidence="12 13">
    <name type="scientific">Fluoribacter dumoffii</name>
    <dbReference type="NCBI Taxonomy" id="463"/>
    <lineage>
        <taxon>Bacteria</taxon>
        <taxon>Pseudomonadati</taxon>
        <taxon>Pseudomonadota</taxon>
        <taxon>Gammaproteobacteria</taxon>
        <taxon>Legionellales</taxon>
        <taxon>Legionellaceae</taxon>
        <taxon>Fluoribacter</taxon>
    </lineage>
</organism>
<dbReference type="InterPro" id="IPR036163">
    <property type="entry name" value="HMA_dom_sf"/>
</dbReference>
<dbReference type="SUPFAM" id="SSF81665">
    <property type="entry name" value="Calcium ATPase, transmembrane domain M"/>
    <property type="match status" value="1"/>
</dbReference>
<dbReference type="NCBIfam" id="TIGR01525">
    <property type="entry name" value="ATPase-IB_hvy"/>
    <property type="match status" value="1"/>
</dbReference>
<evidence type="ECO:0000259" key="11">
    <source>
        <dbReference type="Pfam" id="PF00122"/>
    </source>
</evidence>
<dbReference type="InterPro" id="IPR001757">
    <property type="entry name" value="P_typ_ATPase"/>
</dbReference>
<evidence type="ECO:0000256" key="10">
    <source>
        <dbReference type="RuleBase" id="RU362081"/>
    </source>
</evidence>
<dbReference type="PRINTS" id="PR00119">
    <property type="entry name" value="CATATPASE"/>
</dbReference>
<dbReference type="SUPFAM" id="SSF55008">
    <property type="entry name" value="HMA, heavy metal-associated domain"/>
    <property type="match status" value="1"/>
</dbReference>
<dbReference type="InterPro" id="IPR023214">
    <property type="entry name" value="HAD_sf"/>
</dbReference>
<keyword evidence="6 10" id="KW-0067">ATP-binding</keyword>
<dbReference type="RefSeq" id="WP_010652461.1">
    <property type="nucleotide sequence ID" value="NZ_JAPHOO010000002.1"/>
</dbReference>
<feature type="transmembrane region" description="Helical" evidence="10">
    <location>
        <begin position="184"/>
        <end position="205"/>
    </location>
</feature>
<dbReference type="InterPro" id="IPR023298">
    <property type="entry name" value="ATPase_P-typ_TM_dom_sf"/>
</dbReference>
<dbReference type="GO" id="GO:0005524">
    <property type="term" value="F:ATP binding"/>
    <property type="evidence" value="ECO:0007669"/>
    <property type="project" value="UniProtKB-UniRule"/>
</dbReference>
<comment type="subcellular location">
    <subcellularLocation>
        <location evidence="10">Cell membrane</location>
    </subcellularLocation>
    <subcellularLocation>
        <location evidence="1">Endomembrane system</location>
        <topology evidence="1">Multi-pass membrane protein</topology>
    </subcellularLocation>
</comment>
<dbReference type="Pfam" id="PF00122">
    <property type="entry name" value="E1-E2_ATPase"/>
    <property type="match status" value="1"/>
</dbReference>
<keyword evidence="7" id="KW-1278">Translocase</keyword>
<dbReference type="EC" id="3.6.3.-" evidence="12"/>
<keyword evidence="12" id="KW-0378">Hydrolase</keyword>
<evidence type="ECO:0000256" key="3">
    <source>
        <dbReference type="ARBA" id="ARBA00022692"/>
    </source>
</evidence>
<evidence type="ECO:0000256" key="9">
    <source>
        <dbReference type="ARBA" id="ARBA00023136"/>
    </source>
</evidence>
<keyword evidence="10" id="KW-1003">Cell membrane</keyword>
<dbReference type="Gene3D" id="3.40.1110.10">
    <property type="entry name" value="Calcium-transporting ATPase, cytoplasmic domain N"/>
    <property type="match status" value="1"/>
</dbReference>
<evidence type="ECO:0000256" key="1">
    <source>
        <dbReference type="ARBA" id="ARBA00004127"/>
    </source>
</evidence>
<evidence type="ECO:0000256" key="2">
    <source>
        <dbReference type="ARBA" id="ARBA00006024"/>
    </source>
</evidence>
<dbReference type="InterPro" id="IPR023299">
    <property type="entry name" value="ATPase_P-typ_cyto_dom_N"/>
</dbReference>
<dbReference type="InterPro" id="IPR008250">
    <property type="entry name" value="ATPase_P-typ_transduc_dom_A_sf"/>
</dbReference>
<dbReference type="Gene3D" id="2.70.150.10">
    <property type="entry name" value="Calcium-transporting ATPase, cytoplasmic transduction domain A"/>
    <property type="match status" value="1"/>
</dbReference>
<dbReference type="PANTHER" id="PTHR43520:SF8">
    <property type="entry name" value="P-TYPE CU(+) TRANSPORTER"/>
    <property type="match status" value="1"/>
</dbReference>
<evidence type="ECO:0000313" key="13">
    <source>
        <dbReference type="Proteomes" id="UP000254554"/>
    </source>
</evidence>
<proteinExistence type="inferred from homology"/>
<dbReference type="InterPro" id="IPR036412">
    <property type="entry name" value="HAD-like_sf"/>
</dbReference>
<keyword evidence="9 10" id="KW-0472">Membrane</keyword>
<dbReference type="SUPFAM" id="SSF81653">
    <property type="entry name" value="Calcium ATPase, transduction domain A"/>
    <property type="match status" value="1"/>
</dbReference>
<feature type="transmembrane region" description="Helical" evidence="10">
    <location>
        <begin position="711"/>
        <end position="730"/>
    </location>
</feature>
<dbReference type="CDD" id="cd00371">
    <property type="entry name" value="HMA"/>
    <property type="match status" value="1"/>
</dbReference>
<dbReference type="GO" id="GO:0005886">
    <property type="term" value="C:plasma membrane"/>
    <property type="evidence" value="ECO:0007669"/>
    <property type="project" value="UniProtKB-SubCell"/>
</dbReference>
<dbReference type="GO" id="GO:0055070">
    <property type="term" value="P:copper ion homeostasis"/>
    <property type="evidence" value="ECO:0007669"/>
    <property type="project" value="TreeGrafter"/>
</dbReference>
<keyword evidence="4 10" id="KW-0479">Metal-binding</keyword>
<dbReference type="InterPro" id="IPR006121">
    <property type="entry name" value="HMA_dom"/>
</dbReference>
<feature type="domain" description="P-type ATPase A" evidence="11">
    <location>
        <begin position="243"/>
        <end position="341"/>
    </location>
</feature>
<dbReference type="EMBL" id="UGGT01000001">
    <property type="protein sequence ID" value="STO20249.1"/>
    <property type="molecule type" value="Genomic_DNA"/>
</dbReference>
<dbReference type="AlphaFoldDB" id="A0A377G6I1"/>
<sequence length="843" mass="92314">MPKSKNYIFYVDGMHCANCSGTIEQFLKKQFSDRLIHFHADVTTADPKKTTVILKVDEDTRTDKEIWLEIKENIEEVGFTCREHDYQPDKKSEAPLQAEHPIFLQKIFNKSKKIVSSHWFLGGLGCVSGLAVLIICLSTSGLSLAFMASLAVFSTLLTLVLGANSYYEAWIKLTKSKILTMDSLFALSTASILVFSIASLFVPWLPMMFEAGLLIYGFRHIGIAIENTIKEKIGTAKFQDRAPKVVRKKSATGVDEINLALINENDVIIVHAGEIIPLDGICENDSIIYNTIITGATLPFNFPPQAKVLAGMRLASNATPLAIRVTKTQKDSYLARLDSAIEASALEKAPIEIKTGKLLTYFIPAVIALAIASGIVIGLFYPAAIAIQCAVSVLVSACPCTLGLITPLAVKTGMHKAAENGVQFNSAKTLQLAEQMDTVVFDLNGTLTTGIPSVKRLYIFDESNLSELEFLSYCSALEKNAAHPIGQAIYSFANQYNEQIFEITELDESHHSGISGRIQDNDYVIGSMTLMREKRIFIPPRLQQPTLEAGDQIVYVARNNIVIGFMVMTDPLREDAACTIRALKDMGKKICLCTGADEETAQRYAQALGIEQVYAGCVPSSMEGKQSKTARILDLRKKGHKVAMIGDAGNDTPAIKLSDLGIAVESYGSDEVTREAAGIVIHTGTLLPVASAFAISKQTVSNINQNLTMSLLYNLSSILVSGGLLVALGVTINPVVGVSLMILQACMILMNVYRFKEQPLEHLEEATKQYHEASSPSESSHSKIHKLTPACQEDYSFDQSPPIHPKPRPNKSAYSFWDSCFGKENNDVELGPRQTNLSEPVYK</sequence>
<dbReference type="NCBIfam" id="TIGR01494">
    <property type="entry name" value="ATPase_P-type"/>
    <property type="match status" value="1"/>
</dbReference>
<evidence type="ECO:0000256" key="5">
    <source>
        <dbReference type="ARBA" id="ARBA00022741"/>
    </source>
</evidence>
<dbReference type="SUPFAM" id="SSF56784">
    <property type="entry name" value="HAD-like"/>
    <property type="match status" value="1"/>
</dbReference>
<dbReference type="GO" id="GO:0005507">
    <property type="term" value="F:copper ion binding"/>
    <property type="evidence" value="ECO:0007669"/>
    <property type="project" value="TreeGrafter"/>
</dbReference>
<feature type="transmembrane region" description="Helical" evidence="10">
    <location>
        <begin position="385"/>
        <end position="410"/>
    </location>
</feature>
<accession>A0A377G6I1</accession>
<dbReference type="GeneID" id="93293691"/>
<dbReference type="InterPro" id="IPR059000">
    <property type="entry name" value="ATPase_P-type_domA"/>
</dbReference>
<keyword evidence="5 10" id="KW-0547">Nucleotide-binding</keyword>
<feature type="transmembrane region" description="Helical" evidence="10">
    <location>
        <begin position="144"/>
        <end position="163"/>
    </location>
</feature>
<evidence type="ECO:0000256" key="8">
    <source>
        <dbReference type="ARBA" id="ARBA00022989"/>
    </source>
</evidence>
<dbReference type="GO" id="GO:0016887">
    <property type="term" value="F:ATP hydrolysis activity"/>
    <property type="evidence" value="ECO:0007669"/>
    <property type="project" value="InterPro"/>
</dbReference>
<evidence type="ECO:0000313" key="12">
    <source>
        <dbReference type="EMBL" id="STO20249.1"/>
    </source>
</evidence>
<dbReference type="GO" id="GO:0012505">
    <property type="term" value="C:endomembrane system"/>
    <property type="evidence" value="ECO:0007669"/>
    <property type="project" value="UniProtKB-SubCell"/>
</dbReference>